<protein>
    <submittedName>
        <fullName evidence="1">Uncharacterized protein</fullName>
    </submittedName>
</protein>
<proteinExistence type="predicted"/>
<evidence type="ECO:0000313" key="1">
    <source>
        <dbReference type="EMBL" id="SVB69269.1"/>
    </source>
</evidence>
<dbReference type="EMBL" id="UINC01053125">
    <property type="protein sequence ID" value="SVB69269.1"/>
    <property type="molecule type" value="Genomic_DNA"/>
</dbReference>
<reference evidence="1" key="1">
    <citation type="submission" date="2018-05" db="EMBL/GenBank/DDBJ databases">
        <authorList>
            <person name="Lanie J.A."/>
            <person name="Ng W.-L."/>
            <person name="Kazmierczak K.M."/>
            <person name="Andrzejewski T.M."/>
            <person name="Davidsen T.M."/>
            <person name="Wayne K.J."/>
            <person name="Tettelin H."/>
            <person name="Glass J.I."/>
            <person name="Rusch D."/>
            <person name="Podicherti R."/>
            <person name="Tsui H.-C.T."/>
            <person name="Winkler M.E."/>
        </authorList>
    </citation>
    <scope>NUCLEOTIDE SEQUENCE</scope>
</reference>
<dbReference type="AlphaFoldDB" id="A0A382G313"/>
<accession>A0A382G313</accession>
<name>A0A382G313_9ZZZZ</name>
<organism evidence="1">
    <name type="scientific">marine metagenome</name>
    <dbReference type="NCBI Taxonomy" id="408172"/>
    <lineage>
        <taxon>unclassified sequences</taxon>
        <taxon>metagenomes</taxon>
        <taxon>ecological metagenomes</taxon>
    </lineage>
</organism>
<gene>
    <name evidence="1" type="ORF">METZ01_LOCUS222123</name>
</gene>
<feature type="non-terminal residue" evidence="1">
    <location>
        <position position="73"/>
    </location>
</feature>
<sequence>MRVEIPGTAIQGAEAIPLSPGAGICLASLKAIQADDRAVFGSGWEDTGFVLVLPHGRPLSPDSITRRFRRDCE</sequence>